<accession>A0A0D9WEU8</accession>
<keyword evidence="2" id="KW-1185">Reference proteome</keyword>
<evidence type="ECO:0000313" key="2">
    <source>
        <dbReference type="Proteomes" id="UP000032180"/>
    </source>
</evidence>
<sequence length="122" mass="13399">MCIQDCVAPPCSLAFVDGFLLAAFRIDKNQPIFGSAIYFRAPRMSDLRGEKEAELVVCANDAGVVYDINTSEKIMCIQDCVAPPSGLAFVDVFLLSSSRMDKNQPIFGSAIYFWAPSKVCFL</sequence>
<organism evidence="1 2">
    <name type="scientific">Leersia perrieri</name>
    <dbReference type="NCBI Taxonomy" id="77586"/>
    <lineage>
        <taxon>Eukaryota</taxon>
        <taxon>Viridiplantae</taxon>
        <taxon>Streptophyta</taxon>
        <taxon>Embryophyta</taxon>
        <taxon>Tracheophyta</taxon>
        <taxon>Spermatophyta</taxon>
        <taxon>Magnoliopsida</taxon>
        <taxon>Liliopsida</taxon>
        <taxon>Poales</taxon>
        <taxon>Poaceae</taxon>
        <taxon>BOP clade</taxon>
        <taxon>Oryzoideae</taxon>
        <taxon>Oryzeae</taxon>
        <taxon>Oryzinae</taxon>
        <taxon>Leersia</taxon>
    </lineage>
</organism>
<protein>
    <submittedName>
        <fullName evidence="1">Uncharacterized protein</fullName>
    </submittedName>
</protein>
<dbReference type="Gramene" id="LPERR05G08580.1">
    <property type="protein sequence ID" value="LPERR05G08580.1"/>
    <property type="gene ID" value="LPERR05G08580"/>
</dbReference>
<name>A0A0D9WEU8_9ORYZ</name>
<reference evidence="1" key="3">
    <citation type="submission" date="2015-04" db="UniProtKB">
        <authorList>
            <consortium name="EnsemblPlants"/>
        </authorList>
    </citation>
    <scope>IDENTIFICATION</scope>
</reference>
<dbReference type="EnsemblPlants" id="LPERR05G08580.1">
    <property type="protein sequence ID" value="LPERR05G08580.1"/>
    <property type="gene ID" value="LPERR05G08580"/>
</dbReference>
<dbReference type="HOGENOM" id="CLU_2030065_0_0_1"/>
<dbReference type="Proteomes" id="UP000032180">
    <property type="component" value="Chromosome 5"/>
</dbReference>
<dbReference type="AlphaFoldDB" id="A0A0D9WEU8"/>
<dbReference type="STRING" id="77586.A0A0D9WEU8"/>
<reference evidence="1 2" key="1">
    <citation type="submission" date="2012-08" db="EMBL/GenBank/DDBJ databases">
        <title>Oryza genome evolution.</title>
        <authorList>
            <person name="Wing R.A."/>
        </authorList>
    </citation>
    <scope>NUCLEOTIDE SEQUENCE</scope>
</reference>
<reference evidence="2" key="2">
    <citation type="submission" date="2013-12" db="EMBL/GenBank/DDBJ databases">
        <authorList>
            <person name="Yu Y."/>
            <person name="Lee S."/>
            <person name="de Baynast K."/>
            <person name="Wissotski M."/>
            <person name="Liu L."/>
            <person name="Talag J."/>
            <person name="Goicoechea J."/>
            <person name="Angelova A."/>
            <person name="Jetty R."/>
            <person name="Kudrna D."/>
            <person name="Golser W."/>
            <person name="Rivera L."/>
            <person name="Zhang J."/>
            <person name="Wing R."/>
        </authorList>
    </citation>
    <scope>NUCLEOTIDE SEQUENCE</scope>
</reference>
<evidence type="ECO:0000313" key="1">
    <source>
        <dbReference type="EnsemblPlants" id="LPERR05G08580.1"/>
    </source>
</evidence>
<proteinExistence type="predicted"/>